<comment type="caution">
    <text evidence="14">The sequence shown here is derived from an EMBL/GenBank/DDBJ whole genome shotgun (WGS) entry which is preliminary data.</text>
</comment>
<evidence type="ECO:0000259" key="13">
    <source>
        <dbReference type="Pfam" id="PF02163"/>
    </source>
</evidence>
<dbReference type="EMBL" id="LZRT01000079">
    <property type="protein sequence ID" value="OUM87201.1"/>
    <property type="molecule type" value="Genomic_DNA"/>
</dbReference>
<protein>
    <recommendedName>
        <fullName evidence="13">Peptidase M50 domain-containing protein</fullName>
    </recommendedName>
</protein>
<evidence type="ECO:0000256" key="11">
    <source>
        <dbReference type="ARBA" id="ARBA00023136"/>
    </source>
</evidence>
<evidence type="ECO:0000256" key="10">
    <source>
        <dbReference type="ARBA" id="ARBA00023049"/>
    </source>
</evidence>
<keyword evidence="10" id="KW-0482">Metalloprotease</keyword>
<comment type="similarity">
    <text evidence="3">Belongs to the peptidase M50B family.</text>
</comment>
<sequence length="297" mass="34234">MHPPGHAGAGVIPGITIGGIGFRIHLLFWLVMLGSVVTGHFLEVITLFGIVLIHELGHVSMARGLNWTVREVVMLPFGGVARMEVRRESVREEIMVILAGPLMNMLMLPFAWLFGWLGWWNLLWVDYFVSANLFIAGFNLLPVPPLDGGRLLLAVSYRFASYLRALRQAAIAGVLGAVALFLFSLAWGRGTGGIHLNLLLIACFLGVHNVRDWREIPYRFVLFLLRRRQHPESAVRYRPLLLSFTMDMRLRHLLEQMRWERYHLFVRFPEFLLGEEELLRFFFDENASQRKMRELLR</sequence>
<feature type="domain" description="Peptidase M50" evidence="13">
    <location>
        <begin position="118"/>
        <end position="181"/>
    </location>
</feature>
<feature type="transmembrane region" description="Helical" evidence="12">
    <location>
        <begin position="94"/>
        <end position="117"/>
    </location>
</feature>
<comment type="subcellular location">
    <subcellularLocation>
        <location evidence="2">Membrane</location>
        <topology evidence="2">Multi-pass membrane protein</topology>
    </subcellularLocation>
</comment>
<gene>
    <name evidence="14" type="ORF">BAA01_09010</name>
</gene>
<keyword evidence="11 12" id="KW-0472">Membrane</keyword>
<evidence type="ECO:0000256" key="6">
    <source>
        <dbReference type="ARBA" id="ARBA00022723"/>
    </source>
</evidence>
<accession>A0A1Y3PIL7</accession>
<organism evidence="14 15">
    <name type="scientific">Bacillus thermozeamaize</name>
    <dbReference type="NCBI Taxonomy" id="230954"/>
    <lineage>
        <taxon>Bacteria</taxon>
        <taxon>Bacillati</taxon>
        <taxon>Bacillota</taxon>
        <taxon>Bacilli</taxon>
        <taxon>Bacillales</taxon>
        <taxon>Bacillaceae</taxon>
        <taxon>Bacillus</taxon>
    </lineage>
</organism>
<evidence type="ECO:0000256" key="7">
    <source>
        <dbReference type="ARBA" id="ARBA00022801"/>
    </source>
</evidence>
<keyword evidence="4" id="KW-0645">Protease</keyword>
<dbReference type="InterPro" id="IPR008915">
    <property type="entry name" value="Peptidase_M50"/>
</dbReference>
<dbReference type="GO" id="GO:0016020">
    <property type="term" value="C:membrane"/>
    <property type="evidence" value="ECO:0007669"/>
    <property type="project" value="UniProtKB-SubCell"/>
</dbReference>
<keyword evidence="9 12" id="KW-1133">Transmembrane helix</keyword>
<proteinExistence type="inferred from homology"/>
<evidence type="ECO:0000313" key="14">
    <source>
        <dbReference type="EMBL" id="OUM87201.1"/>
    </source>
</evidence>
<dbReference type="GO" id="GO:0006508">
    <property type="term" value="P:proteolysis"/>
    <property type="evidence" value="ECO:0007669"/>
    <property type="project" value="UniProtKB-KW"/>
</dbReference>
<evidence type="ECO:0000313" key="15">
    <source>
        <dbReference type="Proteomes" id="UP000196475"/>
    </source>
</evidence>
<keyword evidence="7" id="KW-0378">Hydrolase</keyword>
<feature type="transmembrane region" description="Helical" evidence="12">
    <location>
        <begin position="193"/>
        <end position="210"/>
    </location>
</feature>
<evidence type="ECO:0000256" key="9">
    <source>
        <dbReference type="ARBA" id="ARBA00022989"/>
    </source>
</evidence>
<evidence type="ECO:0000256" key="8">
    <source>
        <dbReference type="ARBA" id="ARBA00022833"/>
    </source>
</evidence>
<feature type="transmembrane region" description="Helical" evidence="12">
    <location>
        <begin position="123"/>
        <end position="144"/>
    </location>
</feature>
<evidence type="ECO:0000256" key="2">
    <source>
        <dbReference type="ARBA" id="ARBA00004141"/>
    </source>
</evidence>
<evidence type="ECO:0000256" key="1">
    <source>
        <dbReference type="ARBA" id="ARBA00001947"/>
    </source>
</evidence>
<dbReference type="AlphaFoldDB" id="A0A1Y3PIL7"/>
<keyword evidence="6" id="KW-0479">Metal-binding</keyword>
<reference evidence="15" key="1">
    <citation type="submission" date="2016-06" db="EMBL/GenBank/DDBJ databases">
        <authorList>
            <person name="Nascimento L."/>
            <person name="Pereira R.V."/>
            <person name="Martins L.F."/>
            <person name="Quaggio R.B."/>
            <person name="Silva A.M."/>
            <person name="Setubal J.C."/>
        </authorList>
    </citation>
    <scope>NUCLEOTIDE SEQUENCE [LARGE SCALE GENOMIC DNA]</scope>
</reference>
<feature type="domain" description="Peptidase M50" evidence="13">
    <location>
        <begin position="44"/>
        <end position="108"/>
    </location>
</feature>
<feature type="transmembrane region" description="Helical" evidence="12">
    <location>
        <begin position="26"/>
        <end position="53"/>
    </location>
</feature>
<dbReference type="Pfam" id="PF02163">
    <property type="entry name" value="Peptidase_M50"/>
    <property type="match status" value="2"/>
</dbReference>
<dbReference type="PANTHER" id="PTHR39188:SF3">
    <property type="entry name" value="STAGE IV SPORULATION PROTEIN FB"/>
    <property type="match status" value="1"/>
</dbReference>
<evidence type="ECO:0000256" key="5">
    <source>
        <dbReference type="ARBA" id="ARBA00022692"/>
    </source>
</evidence>
<keyword evidence="8" id="KW-0862">Zinc</keyword>
<dbReference type="GO" id="GO:0008237">
    <property type="term" value="F:metallopeptidase activity"/>
    <property type="evidence" value="ECO:0007669"/>
    <property type="project" value="UniProtKB-KW"/>
</dbReference>
<evidence type="ECO:0000256" key="4">
    <source>
        <dbReference type="ARBA" id="ARBA00022670"/>
    </source>
</evidence>
<name>A0A1Y3PIL7_9BACI</name>
<dbReference type="Proteomes" id="UP000196475">
    <property type="component" value="Unassembled WGS sequence"/>
</dbReference>
<evidence type="ECO:0000256" key="3">
    <source>
        <dbReference type="ARBA" id="ARBA00007931"/>
    </source>
</evidence>
<dbReference type="GO" id="GO:0046872">
    <property type="term" value="F:metal ion binding"/>
    <property type="evidence" value="ECO:0007669"/>
    <property type="project" value="UniProtKB-KW"/>
</dbReference>
<dbReference type="PANTHER" id="PTHR39188">
    <property type="entry name" value="MEMBRANE-ASSOCIATED ZINC METALLOPROTEASE M50B"/>
    <property type="match status" value="1"/>
</dbReference>
<feature type="transmembrane region" description="Helical" evidence="12">
    <location>
        <begin position="165"/>
        <end position="187"/>
    </location>
</feature>
<evidence type="ECO:0000256" key="12">
    <source>
        <dbReference type="SAM" id="Phobius"/>
    </source>
</evidence>
<keyword evidence="5 12" id="KW-0812">Transmembrane</keyword>
<comment type="cofactor">
    <cofactor evidence="1">
        <name>Zn(2+)</name>
        <dbReference type="ChEBI" id="CHEBI:29105"/>
    </cofactor>
</comment>